<keyword evidence="4" id="KW-0808">Transferase</keyword>
<dbReference type="GO" id="GO:0005737">
    <property type="term" value="C:cytoplasm"/>
    <property type="evidence" value="ECO:0007669"/>
    <property type="project" value="TreeGrafter"/>
</dbReference>
<dbReference type="InterPro" id="IPR027417">
    <property type="entry name" value="P-loop_NTPase"/>
</dbReference>
<dbReference type="Pfam" id="PF01712">
    <property type="entry name" value="dNK"/>
    <property type="match status" value="1"/>
</dbReference>
<dbReference type="InterPro" id="IPR050566">
    <property type="entry name" value="Deoxyribonucleoside_kinase"/>
</dbReference>
<feature type="binding site" evidence="2">
    <location>
        <begin position="14"/>
        <end position="22"/>
    </location>
    <ligand>
        <name>ATP</name>
        <dbReference type="ChEBI" id="CHEBI:30616"/>
    </ligand>
</feature>
<sequence>MNQTQDFKLIAIEGNIGVGKSTLLPKLADRLSNLDDRPWRLIIEEVDTDPEFQRLLKAFTNDPSQRINFQRYITNKRAETCQDLDPGFNYIIERSLFSDLVFCQANLAEACRPDGKDLDYYYDIQDKLEDYPQVSAVVYLKSDPIVSYERMLSRGRDAEVGTPQSYIQLISDCHNTFLPHICDKYNTHLLTVDWTHFGCPDGLAEQVIDVCQVLNAG</sequence>
<feature type="domain" description="Deoxynucleoside kinase" evidence="3">
    <location>
        <begin position="10"/>
        <end position="183"/>
    </location>
</feature>
<gene>
    <name evidence="4" type="ORF">SAMN04488540_10623</name>
</gene>
<dbReference type="Proteomes" id="UP000199527">
    <property type="component" value="Unassembled WGS sequence"/>
</dbReference>
<organism evidence="4 5">
    <name type="scientific">Ferrimonas sediminum</name>
    <dbReference type="NCBI Taxonomy" id="718193"/>
    <lineage>
        <taxon>Bacteria</taxon>
        <taxon>Pseudomonadati</taxon>
        <taxon>Pseudomonadota</taxon>
        <taxon>Gammaproteobacteria</taxon>
        <taxon>Alteromonadales</taxon>
        <taxon>Ferrimonadaceae</taxon>
        <taxon>Ferrimonas</taxon>
    </lineage>
</organism>
<evidence type="ECO:0000256" key="2">
    <source>
        <dbReference type="PIRSR" id="PIRSR000705-3"/>
    </source>
</evidence>
<keyword evidence="5" id="KW-1185">Reference proteome</keyword>
<proteinExistence type="predicted"/>
<dbReference type="GO" id="GO:0019136">
    <property type="term" value="F:deoxynucleoside kinase activity"/>
    <property type="evidence" value="ECO:0007669"/>
    <property type="project" value="InterPro"/>
</dbReference>
<reference evidence="5" key="1">
    <citation type="submission" date="2016-10" db="EMBL/GenBank/DDBJ databases">
        <authorList>
            <person name="Varghese N."/>
            <person name="Submissions S."/>
        </authorList>
    </citation>
    <scope>NUCLEOTIDE SEQUENCE [LARGE SCALE GENOMIC DNA]</scope>
    <source>
        <strain evidence="5">DSM 23317</strain>
    </source>
</reference>
<keyword evidence="2" id="KW-0547">Nucleotide-binding</keyword>
<dbReference type="PANTHER" id="PTHR10513:SF15">
    <property type="entry name" value="NADH DEHYDROGENASE [UBIQUINONE] 1 ALPHA SUBCOMPLEX SUBUNIT 10, MITOCHONDRIAL"/>
    <property type="match status" value="1"/>
</dbReference>
<dbReference type="EMBL" id="FNEM01000006">
    <property type="protein sequence ID" value="SDJ22097.1"/>
    <property type="molecule type" value="Genomic_DNA"/>
</dbReference>
<feature type="active site" description="Proton acceptor" evidence="1">
    <location>
        <position position="93"/>
    </location>
</feature>
<dbReference type="OrthoDB" id="9776634at2"/>
<evidence type="ECO:0000259" key="3">
    <source>
        <dbReference type="Pfam" id="PF01712"/>
    </source>
</evidence>
<accession>A0A1G8RYR9</accession>
<name>A0A1G8RYR9_9GAMM</name>
<dbReference type="InterPro" id="IPR002624">
    <property type="entry name" value="DCK/DGK"/>
</dbReference>
<dbReference type="AlphaFoldDB" id="A0A1G8RYR9"/>
<evidence type="ECO:0000313" key="5">
    <source>
        <dbReference type="Proteomes" id="UP000199527"/>
    </source>
</evidence>
<evidence type="ECO:0000256" key="1">
    <source>
        <dbReference type="PIRSR" id="PIRSR000705-1"/>
    </source>
</evidence>
<dbReference type="PIRSF" id="PIRSF000705">
    <property type="entry name" value="DNK"/>
    <property type="match status" value="1"/>
</dbReference>
<keyword evidence="4" id="KW-0418">Kinase</keyword>
<dbReference type="InterPro" id="IPR031314">
    <property type="entry name" value="DNK_dom"/>
</dbReference>
<dbReference type="SUPFAM" id="SSF52540">
    <property type="entry name" value="P-loop containing nucleoside triphosphate hydrolases"/>
    <property type="match status" value="1"/>
</dbReference>
<keyword evidence="2" id="KW-0067">ATP-binding</keyword>
<protein>
    <submittedName>
        <fullName evidence="4">Deoxyadenosine/deoxycytidine kinase</fullName>
    </submittedName>
</protein>
<dbReference type="GO" id="GO:0005524">
    <property type="term" value="F:ATP binding"/>
    <property type="evidence" value="ECO:0007669"/>
    <property type="project" value="UniProtKB-KW"/>
</dbReference>
<feature type="binding site" evidence="2">
    <location>
        <begin position="150"/>
        <end position="154"/>
    </location>
    <ligand>
        <name>ATP</name>
        <dbReference type="ChEBI" id="CHEBI:30616"/>
    </ligand>
</feature>
<dbReference type="RefSeq" id="WP_090364907.1">
    <property type="nucleotide sequence ID" value="NZ_FNEM01000006.1"/>
</dbReference>
<evidence type="ECO:0000313" key="4">
    <source>
        <dbReference type="EMBL" id="SDJ22097.1"/>
    </source>
</evidence>
<dbReference type="PANTHER" id="PTHR10513">
    <property type="entry name" value="DEOXYNUCLEOSIDE KINASE"/>
    <property type="match status" value="1"/>
</dbReference>
<dbReference type="Gene3D" id="3.40.50.300">
    <property type="entry name" value="P-loop containing nucleotide triphosphate hydrolases"/>
    <property type="match status" value="1"/>
</dbReference>